<dbReference type="Proteomes" id="UP000419144">
    <property type="component" value="Unassembled WGS sequence"/>
</dbReference>
<evidence type="ECO:0000313" key="2">
    <source>
        <dbReference type="EMBL" id="GET92638.1"/>
    </source>
</evidence>
<evidence type="ECO:0000313" key="3">
    <source>
        <dbReference type="Proteomes" id="UP000419144"/>
    </source>
</evidence>
<feature type="compositionally biased region" description="Polar residues" evidence="1">
    <location>
        <begin position="186"/>
        <end position="205"/>
    </location>
</feature>
<keyword evidence="3" id="KW-1185">Reference proteome</keyword>
<feature type="region of interest" description="Disordered" evidence="1">
    <location>
        <begin position="102"/>
        <end position="130"/>
    </location>
</feature>
<dbReference type="VEuPathDB" id="TriTrypDB:LtaPh_3514200"/>
<sequence>MTDNCVASAAPAASLPCSVYRLKHNPSWTKFGMHPRVLTDINAPSSRPTLRRASSSRGSYAANSTVLSANASFLSTASARQPASSSSLAAVGAQAALRHEYKKSHAASGSMKLRAHSLNTSGSREASHSWVSDSAFLNQRVRGCSDVKTCAPESSSPGQTPATCGGSPTAPAPVQTTSRDKGGSFDHSSQTPRTSNDMRSSSFTHPSCRMRTTGEALLQPSILSLQEASSSRAKDSHLMGSAALVQVAGPSDVLYIPLRRPAPRGCVATRQHFSIFERTHCQGDSERSTREARAAVGVHKESHIGHRSMADVLPETDTYRTTNSAYGRGWRGEQ</sequence>
<dbReference type="EMBL" id="BLBS01000056">
    <property type="protein sequence ID" value="GET92638.1"/>
    <property type="molecule type" value="Genomic_DNA"/>
</dbReference>
<dbReference type="AlphaFoldDB" id="A0A640KTD4"/>
<protein>
    <submittedName>
        <fullName evidence="2">Uncharacterized protein</fullName>
    </submittedName>
</protein>
<comment type="caution">
    <text evidence="2">The sequence shown here is derived from an EMBL/GenBank/DDBJ whole genome shotgun (WGS) entry which is preliminary data.</text>
</comment>
<proteinExistence type="predicted"/>
<feature type="compositionally biased region" description="Polar residues" evidence="1">
    <location>
        <begin position="152"/>
        <end position="162"/>
    </location>
</feature>
<organism evidence="2 3">
    <name type="scientific">Leishmania tarentolae</name>
    <name type="common">Sauroleishmania tarentolae</name>
    <dbReference type="NCBI Taxonomy" id="5689"/>
    <lineage>
        <taxon>Eukaryota</taxon>
        <taxon>Discoba</taxon>
        <taxon>Euglenozoa</taxon>
        <taxon>Kinetoplastea</taxon>
        <taxon>Metakinetoplastina</taxon>
        <taxon>Trypanosomatida</taxon>
        <taxon>Trypanosomatidae</taxon>
        <taxon>Leishmaniinae</taxon>
        <taxon>Leishmania</taxon>
        <taxon>lizard Leishmania</taxon>
    </lineage>
</organism>
<name>A0A640KTD4_LEITA</name>
<feature type="region of interest" description="Disordered" evidence="1">
    <location>
        <begin position="147"/>
        <end position="207"/>
    </location>
</feature>
<reference evidence="2" key="1">
    <citation type="submission" date="2019-11" db="EMBL/GenBank/DDBJ databases">
        <title>Leishmania tarentolae CDS.</title>
        <authorList>
            <person name="Goto Y."/>
            <person name="Yamagishi J."/>
        </authorList>
    </citation>
    <scope>NUCLEOTIDE SEQUENCE [LARGE SCALE GENOMIC DNA]</scope>
    <source>
        <strain evidence="2">Parrot Tar II</strain>
    </source>
</reference>
<accession>A0A640KTD4</accession>
<evidence type="ECO:0000256" key="1">
    <source>
        <dbReference type="SAM" id="MobiDB-lite"/>
    </source>
</evidence>
<feature type="compositionally biased region" description="Polar residues" evidence="1">
    <location>
        <begin position="117"/>
        <end position="130"/>
    </location>
</feature>
<gene>
    <name evidence="2" type="ORF">LtaPh_3514200</name>
</gene>
<dbReference type="OrthoDB" id="266207at2759"/>